<protein>
    <submittedName>
        <fullName evidence="1">THO complex subunit 2</fullName>
    </submittedName>
</protein>
<dbReference type="Proteomes" id="UP001219518">
    <property type="component" value="Unassembled WGS sequence"/>
</dbReference>
<reference evidence="1" key="1">
    <citation type="submission" date="2021-07" db="EMBL/GenBank/DDBJ databases">
        <authorList>
            <person name="Catto M.A."/>
            <person name="Jacobson A."/>
            <person name="Kennedy G."/>
            <person name="Labadie P."/>
            <person name="Hunt B.G."/>
            <person name="Srinivasan R."/>
        </authorList>
    </citation>
    <scope>NUCLEOTIDE SEQUENCE</scope>
    <source>
        <strain evidence="1">PL_HMW_Pooled</strain>
        <tissue evidence="1">Head</tissue>
    </source>
</reference>
<keyword evidence="2" id="KW-1185">Reference proteome</keyword>
<evidence type="ECO:0000313" key="2">
    <source>
        <dbReference type="Proteomes" id="UP001219518"/>
    </source>
</evidence>
<dbReference type="AlphaFoldDB" id="A0AAE1GWS0"/>
<accession>A0AAE1GWS0</accession>
<proteinExistence type="predicted"/>
<evidence type="ECO:0000313" key="1">
    <source>
        <dbReference type="EMBL" id="KAK3910751.1"/>
    </source>
</evidence>
<sequence>MPFLNNTFKLRLVSFVNDECGNVLQHSFAVVNGVKYSKTTPIITSFGHLPSFGKTIAVYSFENSIVFVYKKLHCLKYVRALSAFEVQFTNETNIICASNLSHRHKVPFVRAEGAQYCVVPCKYFL</sequence>
<comment type="caution">
    <text evidence="1">The sequence shown here is derived from an EMBL/GenBank/DDBJ whole genome shotgun (WGS) entry which is preliminary data.</text>
</comment>
<organism evidence="1 2">
    <name type="scientific">Frankliniella fusca</name>
    <dbReference type="NCBI Taxonomy" id="407009"/>
    <lineage>
        <taxon>Eukaryota</taxon>
        <taxon>Metazoa</taxon>
        <taxon>Ecdysozoa</taxon>
        <taxon>Arthropoda</taxon>
        <taxon>Hexapoda</taxon>
        <taxon>Insecta</taxon>
        <taxon>Pterygota</taxon>
        <taxon>Neoptera</taxon>
        <taxon>Paraneoptera</taxon>
        <taxon>Thysanoptera</taxon>
        <taxon>Terebrantia</taxon>
        <taxon>Thripoidea</taxon>
        <taxon>Thripidae</taxon>
        <taxon>Frankliniella</taxon>
    </lineage>
</organism>
<dbReference type="EMBL" id="JAHWGI010000195">
    <property type="protein sequence ID" value="KAK3910751.1"/>
    <property type="molecule type" value="Genomic_DNA"/>
</dbReference>
<reference evidence="1" key="2">
    <citation type="journal article" date="2023" name="BMC Genomics">
        <title>Pest status, molecular evolution, and epigenetic factors derived from the genome assembly of Frankliniella fusca, a thysanopteran phytovirus vector.</title>
        <authorList>
            <person name="Catto M.A."/>
            <person name="Labadie P.E."/>
            <person name="Jacobson A.L."/>
            <person name="Kennedy G.G."/>
            <person name="Srinivasan R."/>
            <person name="Hunt B.G."/>
        </authorList>
    </citation>
    <scope>NUCLEOTIDE SEQUENCE</scope>
    <source>
        <strain evidence="1">PL_HMW_Pooled</strain>
    </source>
</reference>
<name>A0AAE1GWS0_9NEOP</name>
<gene>
    <name evidence="1" type="ORF">KUF71_004239</name>
</gene>